<keyword evidence="3" id="KW-0238">DNA-binding</keyword>
<gene>
    <name evidence="8" type="ORF">STAS_13071</name>
</gene>
<dbReference type="OrthoDB" id="1928965at2759"/>
<feature type="compositionally biased region" description="Pro residues" evidence="6">
    <location>
        <begin position="54"/>
        <end position="63"/>
    </location>
</feature>
<dbReference type="GO" id="GO:0005634">
    <property type="term" value="C:nucleus"/>
    <property type="evidence" value="ECO:0007669"/>
    <property type="project" value="UniProtKB-SubCell"/>
</dbReference>
<accession>A0A5A7PV67</accession>
<protein>
    <submittedName>
        <fullName evidence="8">TCP family transcription factor</fullName>
    </submittedName>
</protein>
<keyword evidence="9" id="KW-1185">Reference proteome</keyword>
<evidence type="ECO:0000256" key="2">
    <source>
        <dbReference type="ARBA" id="ARBA00023015"/>
    </source>
</evidence>
<evidence type="ECO:0000256" key="5">
    <source>
        <dbReference type="ARBA" id="ARBA00023242"/>
    </source>
</evidence>
<reference evidence="9" key="1">
    <citation type="journal article" date="2019" name="Curr. Biol.">
        <title>Genome Sequence of Striga asiatica Provides Insight into the Evolution of Plant Parasitism.</title>
        <authorList>
            <person name="Yoshida S."/>
            <person name="Kim S."/>
            <person name="Wafula E.K."/>
            <person name="Tanskanen J."/>
            <person name="Kim Y.M."/>
            <person name="Honaas L."/>
            <person name="Yang Z."/>
            <person name="Spallek T."/>
            <person name="Conn C.E."/>
            <person name="Ichihashi Y."/>
            <person name="Cheong K."/>
            <person name="Cui S."/>
            <person name="Der J.P."/>
            <person name="Gundlach H."/>
            <person name="Jiao Y."/>
            <person name="Hori C."/>
            <person name="Ishida J.K."/>
            <person name="Kasahara H."/>
            <person name="Kiba T."/>
            <person name="Kim M.S."/>
            <person name="Koo N."/>
            <person name="Laohavisit A."/>
            <person name="Lee Y.H."/>
            <person name="Lumba S."/>
            <person name="McCourt P."/>
            <person name="Mortimer J.C."/>
            <person name="Mutuku J.M."/>
            <person name="Nomura T."/>
            <person name="Sasaki-Sekimoto Y."/>
            <person name="Seto Y."/>
            <person name="Wang Y."/>
            <person name="Wakatake T."/>
            <person name="Sakakibara H."/>
            <person name="Demura T."/>
            <person name="Yamaguchi S."/>
            <person name="Yoneyama K."/>
            <person name="Manabe R.I."/>
            <person name="Nelson D.C."/>
            <person name="Schulman A.H."/>
            <person name="Timko M.P."/>
            <person name="dePamphilis C.W."/>
            <person name="Choi D."/>
            <person name="Shirasu K."/>
        </authorList>
    </citation>
    <scope>NUCLEOTIDE SEQUENCE [LARGE SCALE GENOMIC DNA]</scope>
    <source>
        <strain evidence="9">cv. UVA1</strain>
    </source>
</reference>
<dbReference type="GO" id="GO:0003700">
    <property type="term" value="F:DNA-binding transcription factor activity"/>
    <property type="evidence" value="ECO:0007669"/>
    <property type="project" value="InterPro"/>
</dbReference>
<feature type="region of interest" description="Disordered" evidence="6">
    <location>
        <begin position="276"/>
        <end position="318"/>
    </location>
</feature>
<dbReference type="Pfam" id="PF03634">
    <property type="entry name" value="TCP"/>
    <property type="match status" value="1"/>
</dbReference>
<dbReference type="InterPro" id="IPR005333">
    <property type="entry name" value="Transcription_factor_TCP"/>
</dbReference>
<dbReference type="PANTHER" id="PTHR31072:SF1">
    <property type="entry name" value="TRANSCRIPTION FACTOR TCP9"/>
    <property type="match status" value="1"/>
</dbReference>
<dbReference type="AlphaFoldDB" id="A0A5A7PV67"/>
<proteinExistence type="predicted"/>
<comment type="subcellular location">
    <subcellularLocation>
        <location evidence="1">Nucleus</location>
    </subcellularLocation>
</comment>
<dbReference type="GO" id="GO:0043565">
    <property type="term" value="F:sequence-specific DNA binding"/>
    <property type="evidence" value="ECO:0007669"/>
    <property type="project" value="TreeGrafter"/>
</dbReference>
<dbReference type="EMBL" id="BKCP01005195">
    <property type="protein sequence ID" value="GER36725.1"/>
    <property type="molecule type" value="Genomic_DNA"/>
</dbReference>
<feature type="region of interest" description="Disordered" evidence="6">
    <location>
        <begin position="91"/>
        <end position="113"/>
    </location>
</feature>
<keyword evidence="5" id="KW-0539">Nucleus</keyword>
<dbReference type="PROSITE" id="PS51369">
    <property type="entry name" value="TCP"/>
    <property type="match status" value="1"/>
</dbReference>
<evidence type="ECO:0000256" key="6">
    <source>
        <dbReference type="SAM" id="MobiDB-lite"/>
    </source>
</evidence>
<evidence type="ECO:0000259" key="7">
    <source>
        <dbReference type="PROSITE" id="PS51369"/>
    </source>
</evidence>
<evidence type="ECO:0000313" key="9">
    <source>
        <dbReference type="Proteomes" id="UP000325081"/>
    </source>
</evidence>
<feature type="compositionally biased region" description="Basic residues" evidence="6">
    <location>
        <begin position="1"/>
        <end position="10"/>
    </location>
</feature>
<feature type="region of interest" description="Disordered" evidence="6">
    <location>
        <begin position="1"/>
        <end position="75"/>
    </location>
</feature>
<evidence type="ECO:0000313" key="8">
    <source>
        <dbReference type="EMBL" id="GER36725.1"/>
    </source>
</evidence>
<keyword evidence="4" id="KW-0804">Transcription</keyword>
<organism evidence="8 9">
    <name type="scientific">Striga asiatica</name>
    <name type="common">Asiatic witchweed</name>
    <name type="synonym">Buchnera asiatica</name>
    <dbReference type="NCBI Taxonomy" id="4170"/>
    <lineage>
        <taxon>Eukaryota</taxon>
        <taxon>Viridiplantae</taxon>
        <taxon>Streptophyta</taxon>
        <taxon>Embryophyta</taxon>
        <taxon>Tracheophyta</taxon>
        <taxon>Spermatophyta</taxon>
        <taxon>Magnoliopsida</taxon>
        <taxon>eudicotyledons</taxon>
        <taxon>Gunneridae</taxon>
        <taxon>Pentapetalae</taxon>
        <taxon>asterids</taxon>
        <taxon>lamiids</taxon>
        <taxon>Lamiales</taxon>
        <taxon>Orobanchaceae</taxon>
        <taxon>Buchnereae</taxon>
        <taxon>Striga</taxon>
    </lineage>
</organism>
<feature type="compositionally biased region" description="Low complexity" evidence="6">
    <location>
        <begin position="303"/>
        <end position="318"/>
    </location>
</feature>
<evidence type="ECO:0000256" key="3">
    <source>
        <dbReference type="ARBA" id="ARBA00023125"/>
    </source>
</evidence>
<dbReference type="PANTHER" id="PTHR31072">
    <property type="entry name" value="TRANSCRIPTION FACTOR TCP4-RELATED"/>
    <property type="match status" value="1"/>
</dbReference>
<dbReference type="InterPro" id="IPR017887">
    <property type="entry name" value="TF_TCP_subgr"/>
</dbReference>
<evidence type="ECO:0000256" key="1">
    <source>
        <dbReference type="ARBA" id="ARBA00004123"/>
    </source>
</evidence>
<dbReference type="Proteomes" id="UP000325081">
    <property type="component" value="Unassembled WGS sequence"/>
</dbReference>
<keyword evidence="2" id="KW-0805">Transcription regulation</keyword>
<feature type="domain" description="TCP" evidence="7">
    <location>
        <begin position="103"/>
        <end position="157"/>
    </location>
</feature>
<sequence>MASILPHHRPSTAAHRQNLEPGEGGNAALSPDPLLSSDYTIAAVEAVGTDPQPQLSPPPPTPSSAPKNEPPETHLEGSGLELAALPPPTAAMVTVAPPPKRSNRDRHTKVEGRGRRIRMPAACAARIFQLTRELGHKSDGETIRWLLERAEPAIIEATGTGTVPAIAVSVNGTLKIPTTSAAAAPETPNKRRRRALNSEFYEVGDASSFAPVAPIVPQGLVPVFPGGALFMIPPSGGAAVPSSQPQFWAIPAAAAPVFSVSGRSVSNFVTFGASPGGGSTVSGGEIEAGANGSTCGSDDKKGATVTAPGTSPGGSTTAVAAGTTSAVHLLRDLSMEVYQKRELQFMVGSAAGNHDQTPSPEP</sequence>
<name>A0A5A7PV67_STRAF</name>
<evidence type="ECO:0000256" key="4">
    <source>
        <dbReference type="ARBA" id="ARBA00023163"/>
    </source>
</evidence>
<comment type="caution">
    <text evidence="8">The sequence shown here is derived from an EMBL/GenBank/DDBJ whole genome shotgun (WGS) entry which is preliminary data.</text>
</comment>